<evidence type="ECO:0000256" key="15">
    <source>
        <dbReference type="ARBA" id="ARBA00023065"/>
    </source>
</evidence>
<dbReference type="EMBL" id="FN595749">
    <property type="protein sequence ID" value="CCB50473.1"/>
    <property type="molecule type" value="Genomic_DNA"/>
</dbReference>
<dbReference type="NCBIfam" id="TIGR01494">
    <property type="entry name" value="ATPase_P-type"/>
    <property type="match status" value="4"/>
</dbReference>
<comment type="subcellular location">
    <subcellularLocation>
        <location evidence="1 19">Membrane</location>
        <topology evidence="1 19">Multi-pass membrane protein</topology>
    </subcellularLocation>
</comment>
<feature type="transmembrane region" description="Helical" evidence="19">
    <location>
        <begin position="1179"/>
        <end position="1207"/>
    </location>
</feature>
<feature type="transmembrane region" description="Helical" evidence="19">
    <location>
        <begin position="334"/>
        <end position="354"/>
    </location>
</feature>
<dbReference type="SUPFAM" id="SSF56784">
    <property type="entry name" value="HAD-like"/>
    <property type="match status" value="2"/>
</dbReference>
<gene>
    <name evidence="21" type="ordered locus">VIT_05s0020g04330</name>
</gene>
<dbReference type="SFLD" id="SFLDF00027">
    <property type="entry name" value="p-type_atpase"/>
    <property type="match status" value="2"/>
</dbReference>
<dbReference type="FunFam" id="2.70.150.10:FF:000006">
    <property type="entry name" value="Calcium-transporting ATPase"/>
    <property type="match status" value="2"/>
</dbReference>
<keyword evidence="7 19" id="KW-0547">Nucleotide-binding</keyword>
<comment type="catalytic activity">
    <reaction evidence="17 19">
        <text>Ca(2+)(in) + ATP + H2O = Ca(2+)(out) + ADP + phosphate + H(+)</text>
        <dbReference type="Rhea" id="RHEA:18105"/>
        <dbReference type="ChEBI" id="CHEBI:15377"/>
        <dbReference type="ChEBI" id="CHEBI:15378"/>
        <dbReference type="ChEBI" id="CHEBI:29108"/>
        <dbReference type="ChEBI" id="CHEBI:30616"/>
        <dbReference type="ChEBI" id="CHEBI:43474"/>
        <dbReference type="ChEBI" id="CHEBI:456216"/>
        <dbReference type="EC" id="7.2.2.10"/>
    </reaction>
</comment>
<feature type="transmembrane region" description="Helical" evidence="19">
    <location>
        <begin position="1424"/>
        <end position="1448"/>
    </location>
</feature>
<evidence type="ECO:0000256" key="3">
    <source>
        <dbReference type="ARBA" id="ARBA00022448"/>
    </source>
</evidence>
<comment type="caution">
    <text evidence="19">Lacks conserved residue(s) required for the propagation of feature annotation.</text>
</comment>
<dbReference type="InterPro" id="IPR059000">
    <property type="entry name" value="ATPase_P-type_domA"/>
</dbReference>
<feature type="transmembrane region" description="Helical" evidence="19">
    <location>
        <begin position="1374"/>
        <end position="1394"/>
    </location>
</feature>
<dbReference type="Gene3D" id="2.70.150.10">
    <property type="entry name" value="Calcium-transporting ATPase, cytoplasmic transduction domain A"/>
    <property type="match status" value="2"/>
</dbReference>
<feature type="transmembrane region" description="Helical" evidence="19">
    <location>
        <begin position="1985"/>
        <end position="2004"/>
    </location>
</feature>
<dbReference type="Pfam" id="PF00690">
    <property type="entry name" value="Cation_ATPase_N"/>
    <property type="match status" value="2"/>
</dbReference>
<feature type="transmembrane region" description="Helical" evidence="19">
    <location>
        <begin position="974"/>
        <end position="994"/>
    </location>
</feature>
<protein>
    <recommendedName>
        <fullName evidence="19">Calcium-transporting ATPase</fullName>
        <ecNumber evidence="19">7.2.2.10</ecNumber>
    </recommendedName>
</protein>
<dbReference type="InterPro" id="IPR018303">
    <property type="entry name" value="ATPase_P-typ_P_site"/>
</dbReference>
<dbReference type="SFLD" id="SFLDG00002">
    <property type="entry name" value="C1.7:_P-type_atpase_like"/>
    <property type="match status" value="2"/>
</dbReference>
<evidence type="ECO:0000259" key="20">
    <source>
        <dbReference type="SMART" id="SM00831"/>
    </source>
</evidence>
<evidence type="ECO:0000256" key="12">
    <source>
        <dbReference type="ARBA" id="ARBA00022967"/>
    </source>
</evidence>
<dbReference type="InterPro" id="IPR044492">
    <property type="entry name" value="P_typ_ATPase_HD_dom"/>
</dbReference>
<comment type="similarity">
    <text evidence="2 19">Belongs to the cation transport ATPase (P-type) (TC 3.A.3) family. Type IIB subfamily.</text>
</comment>
<feature type="transmembrane region" description="Helical" evidence="19">
    <location>
        <begin position="1915"/>
        <end position="1936"/>
    </location>
</feature>
<feature type="transmembrane region" description="Helical" evidence="19">
    <location>
        <begin position="384"/>
        <end position="410"/>
    </location>
</feature>
<evidence type="ECO:0000256" key="8">
    <source>
        <dbReference type="ARBA" id="ARBA00022837"/>
    </source>
</evidence>
<dbReference type="InterPro" id="IPR006408">
    <property type="entry name" value="P-type_ATPase_IIB"/>
</dbReference>
<feature type="transmembrane region" description="Helical" evidence="19">
    <location>
        <begin position="807"/>
        <end position="825"/>
    </location>
</feature>
<dbReference type="PANTHER" id="PTHR24093:SF434">
    <property type="entry name" value="CALCIUM-TRANSPORTING ATPASE 13, PLASMA MEMBRANE-TYPE-RELATED"/>
    <property type="match status" value="1"/>
</dbReference>
<dbReference type="SUPFAM" id="SSF81660">
    <property type="entry name" value="Metal cation-transporting ATPase, ATP-binding domain N"/>
    <property type="match status" value="2"/>
</dbReference>
<dbReference type="FunFam" id="1.20.1110.10:FF:000039">
    <property type="entry name" value="Calcium-transporting ATPase"/>
    <property type="match status" value="2"/>
</dbReference>
<dbReference type="SFLD" id="SFLDS00003">
    <property type="entry name" value="Haloacid_Dehalogenase"/>
    <property type="match status" value="2"/>
</dbReference>
<keyword evidence="12" id="KW-1278">Translocase</keyword>
<dbReference type="Gene3D" id="1.20.1110.10">
    <property type="entry name" value="Calcium-transporting ATPase, transmembrane domain"/>
    <property type="match status" value="2"/>
</dbReference>
<dbReference type="Pfam" id="PF00122">
    <property type="entry name" value="E1-E2_ATPase"/>
    <property type="match status" value="2"/>
</dbReference>
<dbReference type="InterPro" id="IPR036412">
    <property type="entry name" value="HAD-like_sf"/>
</dbReference>
<keyword evidence="16 19" id="KW-0472">Membrane</keyword>
<dbReference type="InterPro" id="IPR023214">
    <property type="entry name" value="HAD_sf"/>
</dbReference>
<evidence type="ECO:0000256" key="11">
    <source>
        <dbReference type="ARBA" id="ARBA00022860"/>
    </source>
</evidence>
<feature type="transmembrane region" description="Helical" evidence="19">
    <location>
        <begin position="944"/>
        <end position="962"/>
    </location>
</feature>
<dbReference type="Pfam" id="PF13246">
    <property type="entry name" value="Cation_ATPase"/>
    <property type="match status" value="2"/>
</dbReference>
<evidence type="ECO:0000313" key="21">
    <source>
        <dbReference type="EMBL" id="CCB50473.1"/>
    </source>
</evidence>
<keyword evidence="9 19" id="KW-0067">ATP-binding</keyword>
<dbReference type="HOGENOM" id="CLU_238432_0_0_1"/>
<feature type="transmembrane region" description="Helical" evidence="19">
    <location>
        <begin position="1219"/>
        <end position="1238"/>
    </location>
</feature>
<accession>F6HDV2</accession>
<keyword evidence="6" id="KW-0479">Metal-binding</keyword>
<dbReference type="PANTHER" id="PTHR24093">
    <property type="entry name" value="CATION TRANSPORTING ATPASE"/>
    <property type="match status" value="1"/>
</dbReference>
<comment type="function">
    <text evidence="19">Catalyzes the hydrolysis of ATP coupled with the transport of calcium.</text>
</comment>
<feature type="transmembrane region" description="Helical" evidence="19">
    <location>
        <begin position="831"/>
        <end position="851"/>
    </location>
</feature>
<dbReference type="GO" id="GO:0005516">
    <property type="term" value="F:calmodulin binding"/>
    <property type="evidence" value="ECO:0007669"/>
    <property type="project" value="UniProtKB-KW"/>
</dbReference>
<evidence type="ECO:0000256" key="17">
    <source>
        <dbReference type="ARBA" id="ARBA00048694"/>
    </source>
</evidence>
<evidence type="ECO:0000256" key="6">
    <source>
        <dbReference type="ARBA" id="ARBA00022723"/>
    </source>
</evidence>
<keyword evidence="3 19" id="KW-0813">Transport</keyword>
<keyword evidence="11" id="KW-0112">Calmodulin-binding</keyword>
<keyword evidence="13 19" id="KW-1133">Transmembrane helix</keyword>
<evidence type="ECO:0000256" key="2">
    <source>
        <dbReference type="ARBA" id="ARBA00006124"/>
    </source>
</evidence>
<dbReference type="InParanoid" id="F6HDV2"/>
<dbReference type="EC" id="7.2.2.10" evidence="19"/>
<dbReference type="SMR" id="F6HDV2"/>
<dbReference type="PaxDb" id="29760-VIT_05s0020g04330.t01"/>
<name>F6HDV2_VITVI</name>
<sequence length="2051" mass="226102">MGWLKVSTSRWHSILDVPATLGRHNKRWHLAFATIYCSRALHSLLKQKKGSKPPVSTHSCVVLSVEPHLAFPNIDHTSLTAVVKEKSLDQLRELGGVEGVADALKTHTKNGIHGAVEDVAERQETFGSNTYPRPPTKSFFYFVLEAFKDLTILILLACATLSLGFGIKEHGLKEGWYDGGSIFVAVFLVISVSAVSNFRQNRQLETLSKVSNNIEVEVVRDGHRQKISIFGIVVGDVACLKIGDQVPADGLFLAGHSLQVDESSMTGESDHVEINSSQNPFLFSGTKVADGYAQMLVTSVGMNTTWGEMMSTISHDNNEQTPLQARLNKLTSSIGKVGLAVAFLVLVMLVVRYFTGNTEDENGNQEFNGSKTKADDIVNAMVRIIAAAVTIVVVAIPEGLPLAVTLTLAYSMKRMMADQAMVRKLSACETMGSATTICTDKTGTLTLNQMKVTKYWLGKEPVEDSSSIATNILKLIQQGVALNTTGSIYRATSKSEFEFSGSPTEKALLSWAVLELDMDMERLKQNYTILHVEAFNSEKKRSGILMRKKADNKIHVHWKGAAEMILAMCSSYYDASGSMKELDDGERMTFEQIIQGMAASSLRCIAFAHEQIPEEEQEIREGRQKLKEDSLTLIGLVGIKDPCRPGVRKAVEDCQYAGVNVKMITGDNVFTARAIATECGILRPDQDMNSEAVVEGEIFRKYTSEERMEKVDKICVMARSSPFDKLLMVQCLKQKGHVVAVTGDGTNDAPALKEADIGLSMGIQGTEVAKEGSDIIILDDNFASVATVLRWGRCVYDNIQKFIQFQLTVNVAALVINFVAAVSAGEVPLTAVQLLWVNLIMDTLGALALATEQPTKELMEKPPMGRKEPLISNVMWRNLLAQALYQIAILLTLQFKGRSIFGVSEKVKDTLIFNTFVLCQVFNEFNARKLEKKNVFKGLHKNKLFLGIIGITIILQVVMVEFLKKFADTERLDWGQWGACIGIAAASWPIGWLLQWQRRVGRYSGGDGIGRKRIYEERKLQFSFPSFFFLSSWYVTLLKSLSSILHVNSSCRESILDVPATRGRHNKRWHLAFATIYCSRALHSLLNKKSSKPPVSTHSFVVLSVEPHLAFPNIDHTSLTAVVKEKNLDQLRELGGVEGVADALKTDTKNGIHGAVEDVAERQETFGSNTYPRPPTKSFFYFVLEAFKDLTILILLACATLSLGFGIKEHGPKEGWYDGGSIFVAVFLVISVSAVSNFRQNRQFEKLSKVSNNIEVEVVRGGHRQKISIFDIVVGDVACLQIGDQVPADGLFLAGHSLQVDESSMTGKSDYVEVNSSHNPFLFSGTKVADGYAQMLVTSVGMNTTWGEMMSTISRDTNEQTPLQARLNKLTSSIGKVGMAVAFLVLVVSLARYFTGITEDENGNREFIGSNIKAVDMVNSMVTIIAAAFTILAVAIPKGLLLAVTLILTYSMKRMMADQAMVRKLSACETMGSATTICTDKTGTLTLNQMKVTKYWLGKEPVEDSSSIATNVLKLIQQGVALNTTGSVYKASSGSSKFEFSGSPTEKAILSWAVLELDMDMEILKQNCTILHVEAFNSEKKRSGVSIRSKADNTIHVHWKGAAEMILAMCSRYYDASGSMKDMDDGERMIFEQIIQGMAASSLRCIAFAHTQIPGEQHEIGVGLQNLKEHSLTLIGLVGIKDPCRPGVRKAVEDCQCAGVNVKMITGDNVFTARAMATECGILRPDQDMTSEAVVEGEVFRNYTPEERLEKVDKIHVMARSSPFDKLLMVRCLKQKGHVVAVTGDGSNDAPALKEAHIGLSMGIHGTEVAKESSDIIILDDNFTSVATVLRWGRSVYDSIQKLVQLQLTMNVAALVINVVAAVSAREVPFTVLKLLWVNLILDKLCALTFATGQPTKDLMEEPPVRRTQSLITNIMWRNILGQALYQIAVVLTLQFSGESIFDVNEKVKDTLILNTSVLCQVFNQVNARKLEKKNVFEGMHKNKLFWGIIGITIILEVVVVEFLKKFADTERLSWKQWGACIGMAALSWPIGWVVKCLPVSDKPFLSYLNW</sequence>
<keyword evidence="8 19" id="KW-0106">Calcium</keyword>
<evidence type="ECO:0000256" key="19">
    <source>
        <dbReference type="RuleBase" id="RU361146"/>
    </source>
</evidence>
<dbReference type="Proteomes" id="UP000009183">
    <property type="component" value="Chromosome 5"/>
</dbReference>
<keyword evidence="14" id="KW-0007">Acetylation</keyword>
<evidence type="ECO:0000256" key="4">
    <source>
        <dbReference type="ARBA" id="ARBA00022568"/>
    </source>
</evidence>
<dbReference type="Pfam" id="PF00689">
    <property type="entry name" value="Cation_ATPase_C"/>
    <property type="match status" value="2"/>
</dbReference>
<evidence type="ECO:0000313" key="22">
    <source>
        <dbReference type="Proteomes" id="UP000009183"/>
    </source>
</evidence>
<evidence type="ECO:0000256" key="7">
    <source>
        <dbReference type="ARBA" id="ARBA00022741"/>
    </source>
</evidence>
<dbReference type="GO" id="GO:0005524">
    <property type="term" value="F:ATP binding"/>
    <property type="evidence" value="ECO:0007669"/>
    <property type="project" value="UniProtKB-KW"/>
</dbReference>
<feature type="transmembrane region" description="Helical" evidence="19">
    <location>
        <begin position="139"/>
        <end position="167"/>
    </location>
</feature>
<evidence type="ECO:0000256" key="5">
    <source>
        <dbReference type="ARBA" id="ARBA00022692"/>
    </source>
</evidence>
<keyword evidence="22" id="KW-1185">Reference proteome</keyword>
<dbReference type="SMART" id="SM00831">
    <property type="entry name" value="Cation_ATPase_N"/>
    <property type="match status" value="2"/>
</dbReference>
<dbReference type="SUPFAM" id="SSF81665">
    <property type="entry name" value="Calcium ATPase, transmembrane domain M"/>
    <property type="match status" value="2"/>
</dbReference>
<dbReference type="GO" id="GO:0046872">
    <property type="term" value="F:metal ion binding"/>
    <property type="evidence" value="ECO:0007669"/>
    <property type="project" value="UniProtKB-KW"/>
</dbReference>
<dbReference type="eggNOG" id="KOG0204">
    <property type="taxonomic scope" value="Eukaryota"/>
</dbReference>
<evidence type="ECO:0000256" key="13">
    <source>
        <dbReference type="ARBA" id="ARBA00022989"/>
    </source>
</evidence>
<dbReference type="InterPro" id="IPR023299">
    <property type="entry name" value="ATPase_P-typ_cyto_dom_N"/>
</dbReference>
<dbReference type="InterPro" id="IPR001757">
    <property type="entry name" value="P_typ_ATPase"/>
</dbReference>
<dbReference type="Gene3D" id="3.40.1110.10">
    <property type="entry name" value="Calcium-transporting ATPase, cytoplasmic domain N"/>
    <property type="match status" value="2"/>
</dbReference>
<dbReference type="GO" id="GO:0005886">
    <property type="term" value="C:plasma membrane"/>
    <property type="evidence" value="ECO:0000318"/>
    <property type="project" value="GO_Central"/>
</dbReference>
<dbReference type="PROSITE" id="PS00154">
    <property type="entry name" value="ATPASE_E1_E2"/>
    <property type="match status" value="2"/>
</dbReference>
<evidence type="ECO:0000256" key="10">
    <source>
        <dbReference type="ARBA" id="ARBA00022842"/>
    </source>
</evidence>
<dbReference type="PRINTS" id="PR00119">
    <property type="entry name" value="CATATPASE"/>
</dbReference>
<comment type="function">
    <text evidence="18">This magnesium-dependent enzyme catalyzes the hydrolysis of ATP coupled with the translocation of calcium from the cytosol out of the cell or into organelles.</text>
</comment>
<evidence type="ECO:0000256" key="1">
    <source>
        <dbReference type="ARBA" id="ARBA00004141"/>
    </source>
</evidence>
<dbReference type="InterPro" id="IPR023298">
    <property type="entry name" value="ATPase_P-typ_TM_dom_sf"/>
</dbReference>
<keyword evidence="4 19" id="KW-0109">Calcium transport</keyword>
<feature type="domain" description="Cation-transporting P-type ATPase N-terminal" evidence="20">
    <location>
        <begin position="93"/>
        <end position="167"/>
    </location>
</feature>
<keyword evidence="10" id="KW-0460">Magnesium</keyword>
<organism evidence="21 22">
    <name type="scientific">Vitis vinifera</name>
    <name type="common">Grape</name>
    <dbReference type="NCBI Taxonomy" id="29760"/>
    <lineage>
        <taxon>Eukaryota</taxon>
        <taxon>Viridiplantae</taxon>
        <taxon>Streptophyta</taxon>
        <taxon>Embryophyta</taxon>
        <taxon>Tracheophyta</taxon>
        <taxon>Spermatophyta</taxon>
        <taxon>Magnoliopsida</taxon>
        <taxon>eudicotyledons</taxon>
        <taxon>Gunneridae</taxon>
        <taxon>Pentapetalae</taxon>
        <taxon>rosids</taxon>
        <taxon>Vitales</taxon>
        <taxon>Vitaceae</taxon>
        <taxon>Viteae</taxon>
        <taxon>Vitis</taxon>
    </lineage>
</organism>
<dbReference type="CDD" id="cd02081">
    <property type="entry name" value="P-type_ATPase_Ca_PMCA-like"/>
    <property type="match status" value="1"/>
</dbReference>
<dbReference type="InterPro" id="IPR004014">
    <property type="entry name" value="ATPase_P-typ_cation-transptr_N"/>
</dbReference>
<keyword evidence="5 19" id="KW-0812">Transmembrane</keyword>
<dbReference type="PRINTS" id="PR00120">
    <property type="entry name" value="HATPASE"/>
</dbReference>
<feature type="domain" description="Cation-transporting P-type ATPase N-terminal" evidence="20">
    <location>
        <begin position="1133"/>
        <end position="1207"/>
    </location>
</feature>
<dbReference type="GO" id="GO:0016887">
    <property type="term" value="F:ATP hydrolysis activity"/>
    <property type="evidence" value="ECO:0007669"/>
    <property type="project" value="InterPro"/>
</dbReference>
<evidence type="ECO:0000256" key="9">
    <source>
        <dbReference type="ARBA" id="ARBA00022840"/>
    </source>
</evidence>
<reference evidence="21" key="1">
    <citation type="submission" date="2011-05" db="EMBL/GenBank/DDBJ databases">
        <title>High quality assembly and annotation of grapevine genome.</title>
        <authorList>
            <person name="Vitulo N."/>
            <person name="Olivier J."/>
            <person name="Forcato C."/>
            <person name="Albiero A."/>
            <person name="D'Angelo M."/>
            <person name="Zimbello R."/>
            <person name="Schiavon R."/>
            <person name="Rigobello C."/>
            <person name="Policriti A."/>
            <person name="Clepet C."/>
            <person name="Casagrande A."/>
            <person name="Choisne N."/>
            <person name="Vezzi A."/>
            <person name="Hugueney P."/>
            <person name="Horner D."/>
            <person name="Mica E."/>
            <person name="Cattonaro F."/>
            <person name="Del Fabbro C."/>
            <person name="Alaux M."/>
            <person name="Di Gaspero G."/>
            <person name="Scalabrin S."/>
            <person name="Pesole G."/>
            <person name="Delledonne M."/>
            <person name="Pezzotti M."/>
            <person name="Pe E.M."/>
            <person name="Caboche M."/>
            <person name="Adam-Blondon A.-F."/>
            <person name="Weissenbach J."/>
            <person name="Quetier F."/>
            <person name="Wincker P."/>
            <person name="Morgante M."/>
            <person name="Valle G."/>
        </authorList>
    </citation>
    <scope>NUCLEOTIDE SEQUENCE</scope>
</reference>
<evidence type="ECO:0000256" key="16">
    <source>
        <dbReference type="ARBA" id="ARBA00023136"/>
    </source>
</evidence>
<feature type="transmembrane region" description="Helical" evidence="19">
    <location>
        <begin position="179"/>
        <end position="198"/>
    </location>
</feature>
<dbReference type="OrthoDB" id="3352408at2759"/>
<dbReference type="GO" id="GO:0005388">
    <property type="term" value="F:P-type calcium transporter activity"/>
    <property type="evidence" value="ECO:0000318"/>
    <property type="project" value="GO_Central"/>
</dbReference>
<dbReference type="InterPro" id="IPR006068">
    <property type="entry name" value="ATPase_P-typ_cation-transptr_C"/>
</dbReference>
<dbReference type="InterPro" id="IPR008250">
    <property type="entry name" value="ATPase_P-typ_transduc_dom_A_sf"/>
</dbReference>
<keyword evidence="15 19" id="KW-0406">Ion transport</keyword>
<proteinExistence type="inferred from homology"/>
<evidence type="ECO:0000256" key="14">
    <source>
        <dbReference type="ARBA" id="ARBA00022990"/>
    </source>
</evidence>
<dbReference type="FunFam" id="3.40.1110.10:FF:000013">
    <property type="entry name" value="Calcium-transporting ATPase"/>
    <property type="match status" value="2"/>
</dbReference>
<evidence type="ECO:0000256" key="18">
    <source>
        <dbReference type="ARBA" id="ARBA00053300"/>
    </source>
</evidence>
<dbReference type="NCBIfam" id="TIGR01517">
    <property type="entry name" value="ATPase-IIB_Ca"/>
    <property type="match status" value="2"/>
</dbReference>
<dbReference type="FunFam" id="3.40.50.1000:FF:000018">
    <property type="entry name" value="Calcium-transporting ATPase"/>
    <property type="match status" value="2"/>
</dbReference>
<dbReference type="SUPFAM" id="SSF81653">
    <property type="entry name" value="Calcium ATPase, transduction domain A"/>
    <property type="match status" value="2"/>
</dbReference>
<dbReference type="Gene3D" id="3.40.50.1000">
    <property type="entry name" value="HAD superfamily/HAD-like"/>
    <property type="match status" value="2"/>
</dbReference>